<comment type="caution">
    <text evidence="3">The sequence shown here is derived from an EMBL/GenBank/DDBJ whole genome shotgun (WGS) entry which is preliminary data.</text>
</comment>
<dbReference type="GeneID" id="98306978"/>
<dbReference type="PIRSF" id="PIRSF012565">
    <property type="entry name" value="DUF1027"/>
    <property type="match status" value="1"/>
</dbReference>
<evidence type="ECO:0000313" key="4">
    <source>
        <dbReference type="Proteomes" id="UP000051166"/>
    </source>
</evidence>
<feature type="region of interest" description="Disordered" evidence="2">
    <location>
        <begin position="129"/>
        <end position="234"/>
    </location>
</feature>
<dbReference type="Pfam" id="PF06265">
    <property type="entry name" value="YutD-like"/>
    <property type="match status" value="1"/>
</dbReference>
<evidence type="ECO:0008006" key="5">
    <source>
        <dbReference type="Google" id="ProtNLM"/>
    </source>
</evidence>
<dbReference type="OrthoDB" id="1650379at2"/>
<gene>
    <name evidence="3" type="ORF">FD50_GL000852</name>
</gene>
<protein>
    <recommendedName>
        <fullName evidence="5">Transcriptional regulator</fullName>
    </recommendedName>
</protein>
<dbReference type="PATRIC" id="fig|1423801.4.peg.865"/>
<dbReference type="Gene3D" id="3.50.4.20">
    <property type="match status" value="1"/>
</dbReference>
<dbReference type="EMBL" id="AZFQ01000006">
    <property type="protein sequence ID" value="KRM00542.1"/>
    <property type="molecule type" value="Genomic_DNA"/>
</dbReference>
<evidence type="ECO:0000256" key="1">
    <source>
        <dbReference type="PIRSR" id="PIRSR012565-1"/>
    </source>
</evidence>
<feature type="compositionally biased region" description="Basic residues" evidence="2">
    <location>
        <begin position="205"/>
        <end position="219"/>
    </location>
</feature>
<dbReference type="STRING" id="1423801.FD50_GL000852"/>
<feature type="compositionally biased region" description="Basic residues" evidence="2">
    <location>
        <begin position="154"/>
        <end position="173"/>
    </location>
</feature>
<evidence type="ECO:0000313" key="3">
    <source>
        <dbReference type="EMBL" id="KRM00542.1"/>
    </source>
</evidence>
<dbReference type="InterPro" id="IPR009370">
    <property type="entry name" value="YutD-like"/>
</dbReference>
<dbReference type="RefSeq" id="WP_056959404.1">
    <property type="nucleotide sequence ID" value="NZ_AZFQ01000006.1"/>
</dbReference>
<dbReference type="Proteomes" id="UP000051166">
    <property type="component" value="Unassembled WGS sequence"/>
</dbReference>
<keyword evidence="1" id="KW-1015">Disulfide bond</keyword>
<accession>A0A0R1V4J6</accession>
<reference evidence="3 4" key="1">
    <citation type="journal article" date="2015" name="Genome Announc.">
        <title>Expanding the biotechnology potential of lactobacilli through comparative genomics of 213 strains and associated genera.</title>
        <authorList>
            <person name="Sun Z."/>
            <person name="Harris H.M."/>
            <person name="McCann A."/>
            <person name="Guo C."/>
            <person name="Argimon S."/>
            <person name="Zhang W."/>
            <person name="Yang X."/>
            <person name="Jeffery I.B."/>
            <person name="Cooney J.C."/>
            <person name="Kagawa T.F."/>
            <person name="Liu W."/>
            <person name="Song Y."/>
            <person name="Salvetti E."/>
            <person name="Wrobel A."/>
            <person name="Rasinkangas P."/>
            <person name="Parkhill J."/>
            <person name="Rea M.C."/>
            <person name="O'Sullivan O."/>
            <person name="Ritari J."/>
            <person name="Douillard F.P."/>
            <person name="Paul Ross R."/>
            <person name="Yang R."/>
            <person name="Briner A.E."/>
            <person name="Felis G.E."/>
            <person name="de Vos W.M."/>
            <person name="Barrangou R."/>
            <person name="Klaenhammer T.R."/>
            <person name="Caufield P.W."/>
            <person name="Cui Y."/>
            <person name="Zhang H."/>
            <person name="O'Toole P.W."/>
        </authorList>
    </citation>
    <scope>NUCLEOTIDE SEQUENCE [LARGE SCALE GENOMIC DNA]</scope>
    <source>
        <strain evidence="3 4">DSM 16230</strain>
    </source>
</reference>
<name>A0A0R1V4J6_9LACO</name>
<evidence type="ECO:0000256" key="2">
    <source>
        <dbReference type="SAM" id="MobiDB-lite"/>
    </source>
</evidence>
<feature type="disulfide bond" evidence="1">
    <location>
        <begin position="110"/>
        <end position="114"/>
    </location>
</feature>
<dbReference type="InterPro" id="IPR038141">
    <property type="entry name" value="YutD-like_sf"/>
</dbReference>
<feature type="compositionally biased region" description="Basic and acidic residues" evidence="2">
    <location>
        <begin position="174"/>
        <end position="187"/>
    </location>
</feature>
<sequence>MDSEKKERREAQLAKKAETLKAYASDIKMQSKTELTIDGHPYVLVKDFKNAFQIERLEQRFSQILTKYDYIVGDWGYDQLRLHGFYAKESERGLPSQRIDHLDDYLYEYCNFGCAYFILQNLAVVKPAKSRRKKRGGAATKHSKNKKAIEGKQAKTKRPNKPNKQNKSKKHRNPRVETVEKKFEIHKRVAAKKPNEVGVVTQKSSNKRHFTIRQKGKTQVKKDYQRKGKQNEKV</sequence>
<dbReference type="AlphaFoldDB" id="A0A0R1V4J6"/>
<organism evidence="3 4">
    <name type="scientific">Liquorilactobacillus satsumensis DSM 16230 = JCM 12392</name>
    <dbReference type="NCBI Taxonomy" id="1423801"/>
    <lineage>
        <taxon>Bacteria</taxon>
        <taxon>Bacillati</taxon>
        <taxon>Bacillota</taxon>
        <taxon>Bacilli</taxon>
        <taxon>Lactobacillales</taxon>
        <taxon>Lactobacillaceae</taxon>
        <taxon>Liquorilactobacillus</taxon>
    </lineage>
</organism>
<proteinExistence type="predicted"/>
<keyword evidence="4" id="KW-1185">Reference proteome</keyword>
<feature type="compositionally biased region" description="Basic and acidic residues" evidence="2">
    <location>
        <begin position="220"/>
        <end position="234"/>
    </location>
</feature>
<feature type="compositionally biased region" description="Basic residues" evidence="2">
    <location>
        <begin position="129"/>
        <end position="146"/>
    </location>
</feature>